<organism evidence="2 3">
    <name type="scientific">Caerostris extrusa</name>
    <name type="common">Bark spider</name>
    <name type="synonym">Caerostris bankana</name>
    <dbReference type="NCBI Taxonomy" id="172846"/>
    <lineage>
        <taxon>Eukaryota</taxon>
        <taxon>Metazoa</taxon>
        <taxon>Ecdysozoa</taxon>
        <taxon>Arthropoda</taxon>
        <taxon>Chelicerata</taxon>
        <taxon>Arachnida</taxon>
        <taxon>Araneae</taxon>
        <taxon>Araneomorphae</taxon>
        <taxon>Entelegynae</taxon>
        <taxon>Araneoidea</taxon>
        <taxon>Araneidae</taxon>
        <taxon>Caerostris</taxon>
    </lineage>
</organism>
<name>A0AAV4Y0T9_CAEEX</name>
<evidence type="ECO:0000256" key="1">
    <source>
        <dbReference type="SAM" id="MobiDB-lite"/>
    </source>
</evidence>
<sequence>MGRTQEQSPLSNGAGREKYRLSRDCPATGARNFEGRALLMMPSFCSLALLFPGKNSRIGSGDEVCKRTTYKTSVNNLSTCCCRS</sequence>
<feature type="compositionally biased region" description="Polar residues" evidence="1">
    <location>
        <begin position="1"/>
        <end position="11"/>
    </location>
</feature>
<dbReference type="Proteomes" id="UP001054945">
    <property type="component" value="Unassembled WGS sequence"/>
</dbReference>
<dbReference type="EMBL" id="BPLR01018540">
    <property type="protein sequence ID" value="GIZ00424.1"/>
    <property type="molecule type" value="Genomic_DNA"/>
</dbReference>
<comment type="caution">
    <text evidence="2">The sequence shown here is derived from an EMBL/GenBank/DDBJ whole genome shotgun (WGS) entry which is preliminary data.</text>
</comment>
<proteinExistence type="predicted"/>
<dbReference type="AlphaFoldDB" id="A0AAV4Y0T9"/>
<accession>A0AAV4Y0T9</accession>
<evidence type="ECO:0000313" key="3">
    <source>
        <dbReference type="Proteomes" id="UP001054945"/>
    </source>
</evidence>
<protein>
    <submittedName>
        <fullName evidence="2">Uncharacterized protein</fullName>
    </submittedName>
</protein>
<keyword evidence="3" id="KW-1185">Reference proteome</keyword>
<evidence type="ECO:0000313" key="2">
    <source>
        <dbReference type="EMBL" id="GIZ00424.1"/>
    </source>
</evidence>
<feature type="region of interest" description="Disordered" evidence="1">
    <location>
        <begin position="1"/>
        <end position="21"/>
    </location>
</feature>
<reference evidence="2 3" key="1">
    <citation type="submission" date="2021-06" db="EMBL/GenBank/DDBJ databases">
        <title>Caerostris extrusa draft genome.</title>
        <authorList>
            <person name="Kono N."/>
            <person name="Arakawa K."/>
        </authorList>
    </citation>
    <scope>NUCLEOTIDE SEQUENCE [LARGE SCALE GENOMIC DNA]</scope>
</reference>
<gene>
    <name evidence="2" type="ORF">CEXT_539011</name>
</gene>